<dbReference type="AlphaFoldDB" id="A0AAU6WKA5"/>
<evidence type="ECO:0000313" key="3">
    <source>
        <dbReference type="Proteomes" id="UP001463665"/>
    </source>
</evidence>
<sequence>MNTRNSGNRSRRTNSDSSSNLEEIYQLGTGIMMPRMMKIMMMTSRNMKIILRTKITMMGIMTT</sequence>
<name>A0AAU6WKA5_9FLAO</name>
<keyword evidence="3" id="KW-1185">Reference proteome</keyword>
<evidence type="ECO:0000313" key="2">
    <source>
        <dbReference type="EMBL" id="XAO73018.1"/>
    </source>
</evidence>
<dbReference type="Proteomes" id="UP001463665">
    <property type="component" value="Chromosome"/>
</dbReference>
<protein>
    <submittedName>
        <fullName evidence="2">Uncharacterized protein</fullName>
    </submittedName>
</protein>
<feature type="region of interest" description="Disordered" evidence="1">
    <location>
        <begin position="1"/>
        <end position="21"/>
    </location>
</feature>
<gene>
    <name evidence="2" type="ORF">AAFP95_14485</name>
</gene>
<accession>A0AAU6WKA5</accession>
<organism evidence="2 3">
    <name type="scientific">Chryseobacterium endophyticum</name>
    <dbReference type="NCBI Taxonomy" id="1854762"/>
    <lineage>
        <taxon>Bacteria</taxon>
        <taxon>Pseudomonadati</taxon>
        <taxon>Bacteroidota</taxon>
        <taxon>Flavobacteriia</taxon>
        <taxon>Flavobacteriales</taxon>
        <taxon>Weeksellaceae</taxon>
        <taxon>Chryseobacterium group</taxon>
        <taxon>Chryseobacterium</taxon>
    </lineage>
</organism>
<reference evidence="2 3" key="1">
    <citation type="submission" date="2024-04" db="EMBL/GenBank/DDBJ databases">
        <title>Genome sequencing and assembly of rice foliar adapted Chryseobacterium endophyticum OsEnb-ALM-A6.</title>
        <authorList>
            <person name="Kumar S."/>
            <person name="Javed M."/>
            <person name="Chouhan V."/>
            <person name="Charishma K."/>
            <person name="Patel A."/>
            <person name="Kumar M."/>
            <person name="Sahu K.P."/>
            <person name="Kumar A."/>
        </authorList>
    </citation>
    <scope>NUCLEOTIDE SEQUENCE [LARGE SCALE GENOMIC DNA]</scope>
    <source>
        <strain evidence="2 3">OsEnb-ALM-A6</strain>
    </source>
</reference>
<proteinExistence type="predicted"/>
<dbReference type="RefSeq" id="WP_294263160.1">
    <property type="nucleotide sequence ID" value="NZ_CP154834.1"/>
</dbReference>
<dbReference type="EMBL" id="CP154834">
    <property type="protein sequence ID" value="XAO73018.1"/>
    <property type="molecule type" value="Genomic_DNA"/>
</dbReference>
<evidence type="ECO:0000256" key="1">
    <source>
        <dbReference type="SAM" id="MobiDB-lite"/>
    </source>
</evidence>